<dbReference type="Gene3D" id="3.40.50.450">
    <property type="match status" value="1"/>
</dbReference>
<dbReference type="EC" id="3.2.2.n1" evidence="3"/>
<dbReference type="Proteomes" id="UP000217289">
    <property type="component" value="Chromosome"/>
</dbReference>
<dbReference type="OrthoDB" id="9801098at2"/>
<evidence type="ECO:0000313" key="5">
    <source>
        <dbReference type="Proteomes" id="UP000217289"/>
    </source>
</evidence>
<keyword evidence="3" id="KW-0378">Hydrolase</keyword>
<evidence type="ECO:0000256" key="1">
    <source>
        <dbReference type="ARBA" id="ARBA00000274"/>
    </source>
</evidence>
<protein>
    <recommendedName>
        <fullName evidence="3">Cytokinin riboside 5'-monophosphate phosphoribohydrolase</fullName>
        <ecNumber evidence="3">3.2.2.n1</ecNumber>
    </recommendedName>
</protein>
<dbReference type="KEGG" id="mbd:MEBOL_007995"/>
<evidence type="ECO:0000256" key="3">
    <source>
        <dbReference type="RuleBase" id="RU363015"/>
    </source>
</evidence>
<reference evidence="4 5" key="1">
    <citation type="submission" date="2017-06" db="EMBL/GenBank/DDBJ databases">
        <authorList>
            <person name="Kim H.J."/>
            <person name="Triplett B.A."/>
        </authorList>
    </citation>
    <scope>NUCLEOTIDE SEQUENCE [LARGE SCALE GENOMIC DNA]</scope>
    <source>
        <strain evidence="4 5">DSM 14713</strain>
    </source>
</reference>
<evidence type="ECO:0000256" key="2">
    <source>
        <dbReference type="ARBA" id="ARBA00006763"/>
    </source>
</evidence>
<organism evidence="4 5">
    <name type="scientific">Melittangium boletus DSM 14713</name>
    <dbReference type="NCBI Taxonomy" id="1294270"/>
    <lineage>
        <taxon>Bacteria</taxon>
        <taxon>Pseudomonadati</taxon>
        <taxon>Myxococcota</taxon>
        <taxon>Myxococcia</taxon>
        <taxon>Myxococcales</taxon>
        <taxon>Cystobacterineae</taxon>
        <taxon>Archangiaceae</taxon>
        <taxon>Melittangium</taxon>
    </lineage>
</organism>
<comment type="similarity">
    <text evidence="2 3">Belongs to the LOG family.</text>
</comment>
<accession>A0A250ITC7</accession>
<dbReference type="InterPro" id="IPR005269">
    <property type="entry name" value="LOG"/>
</dbReference>
<keyword evidence="5" id="KW-1185">Reference proteome</keyword>
<dbReference type="RefSeq" id="WP_095982379.1">
    <property type="nucleotide sequence ID" value="NZ_CP022163.1"/>
</dbReference>
<dbReference type="EMBL" id="CP022163">
    <property type="protein sequence ID" value="ATB34490.1"/>
    <property type="molecule type" value="Genomic_DNA"/>
</dbReference>
<evidence type="ECO:0000313" key="4">
    <source>
        <dbReference type="EMBL" id="ATB34490.1"/>
    </source>
</evidence>
<proteinExistence type="inferred from homology"/>
<dbReference type="GO" id="GO:0009691">
    <property type="term" value="P:cytokinin biosynthetic process"/>
    <property type="evidence" value="ECO:0007669"/>
    <property type="project" value="UniProtKB-UniRule"/>
</dbReference>
<sequence>MNNPSIQSICVFCGSRMGSRPEYLESAQALGTEIARRGLTLVYGGANVGLMGAVADAALAQGGKVVGVLPGVLKSREIAHPRLTELHLVDSMHTRKAMMAERADAFIALPGGVGTFEELFEITTWAQLGIHQKPVGLLNVADFYGPLLALMRRAVDEGFVPEARAQPFVYDTSPTVLLERLLTAGQPLAPATPLIRPEQS</sequence>
<name>A0A250ITC7_9BACT</name>
<dbReference type="GO" id="GO:0008714">
    <property type="term" value="F:AMP nucleosidase activity"/>
    <property type="evidence" value="ECO:0007669"/>
    <property type="project" value="UniProtKB-EC"/>
</dbReference>
<keyword evidence="3" id="KW-0203">Cytokinin biosynthesis</keyword>
<gene>
    <name evidence="4" type="ORF">MEBOL_007995</name>
</gene>
<dbReference type="Pfam" id="PF03641">
    <property type="entry name" value="Lysine_decarbox"/>
    <property type="match status" value="1"/>
</dbReference>
<dbReference type="SUPFAM" id="SSF102405">
    <property type="entry name" value="MCP/YpsA-like"/>
    <property type="match status" value="1"/>
</dbReference>
<dbReference type="PANTHER" id="PTHR31223:SF70">
    <property type="entry name" value="LOG FAMILY PROTEIN YJL055W"/>
    <property type="match status" value="1"/>
</dbReference>
<dbReference type="AlphaFoldDB" id="A0A250ITC7"/>
<dbReference type="InterPro" id="IPR031100">
    <property type="entry name" value="LOG_fam"/>
</dbReference>
<comment type="catalytic activity">
    <reaction evidence="1">
        <text>AMP + H2O = D-ribose 5-phosphate + adenine</text>
        <dbReference type="Rhea" id="RHEA:20129"/>
        <dbReference type="ChEBI" id="CHEBI:15377"/>
        <dbReference type="ChEBI" id="CHEBI:16708"/>
        <dbReference type="ChEBI" id="CHEBI:78346"/>
        <dbReference type="ChEBI" id="CHEBI:456215"/>
        <dbReference type="EC" id="3.2.2.4"/>
    </reaction>
</comment>
<dbReference type="GO" id="GO:0005829">
    <property type="term" value="C:cytosol"/>
    <property type="evidence" value="ECO:0007669"/>
    <property type="project" value="TreeGrafter"/>
</dbReference>
<dbReference type="PANTHER" id="PTHR31223">
    <property type="entry name" value="LOG FAMILY PROTEIN YJL055W"/>
    <property type="match status" value="1"/>
</dbReference>
<dbReference type="NCBIfam" id="TIGR00730">
    <property type="entry name" value="Rossman fold protein, TIGR00730 family"/>
    <property type="match status" value="1"/>
</dbReference>